<evidence type="ECO:0000313" key="2">
    <source>
        <dbReference type="EMBL" id="KAJ5443844.1"/>
    </source>
</evidence>
<dbReference type="GeneID" id="81601341"/>
<dbReference type="PANTHER" id="PTHR48050">
    <property type="entry name" value="STEROL 3-BETA-GLUCOSYLTRANSFERASE"/>
    <property type="match status" value="1"/>
</dbReference>
<dbReference type="Pfam" id="PF03033">
    <property type="entry name" value="Glyco_transf_28"/>
    <property type="match status" value="1"/>
</dbReference>
<dbReference type="SUPFAM" id="SSF53756">
    <property type="entry name" value="UDP-Glycosyltransferase/glycogen phosphorylase"/>
    <property type="match status" value="1"/>
</dbReference>
<dbReference type="GO" id="GO:0005975">
    <property type="term" value="P:carbohydrate metabolic process"/>
    <property type="evidence" value="ECO:0007669"/>
    <property type="project" value="InterPro"/>
</dbReference>
<organism evidence="2 3">
    <name type="scientific">Penicillium daleae</name>
    <dbReference type="NCBI Taxonomy" id="63821"/>
    <lineage>
        <taxon>Eukaryota</taxon>
        <taxon>Fungi</taxon>
        <taxon>Dikarya</taxon>
        <taxon>Ascomycota</taxon>
        <taxon>Pezizomycotina</taxon>
        <taxon>Eurotiomycetes</taxon>
        <taxon>Eurotiomycetidae</taxon>
        <taxon>Eurotiales</taxon>
        <taxon>Aspergillaceae</taxon>
        <taxon>Penicillium</taxon>
    </lineage>
</organism>
<dbReference type="PANTHER" id="PTHR48050:SF13">
    <property type="entry name" value="STEROL 3-BETA-GLUCOSYLTRANSFERASE UGT80A2"/>
    <property type="match status" value="1"/>
</dbReference>
<proteinExistence type="predicted"/>
<dbReference type="RefSeq" id="XP_056763924.1">
    <property type="nucleotide sequence ID" value="XM_056911098.1"/>
</dbReference>
<name>A0AAD6G0J4_9EURO</name>
<dbReference type="InterPro" id="IPR050426">
    <property type="entry name" value="Glycosyltransferase_28"/>
</dbReference>
<dbReference type="Proteomes" id="UP001213681">
    <property type="component" value="Unassembled WGS sequence"/>
</dbReference>
<feature type="domain" description="Glycosyltransferase family 28 N-terminal" evidence="1">
    <location>
        <begin position="12"/>
        <end position="153"/>
    </location>
</feature>
<keyword evidence="3" id="KW-1185">Reference proteome</keyword>
<reference evidence="2" key="1">
    <citation type="submission" date="2022-12" db="EMBL/GenBank/DDBJ databases">
        <authorList>
            <person name="Petersen C."/>
        </authorList>
    </citation>
    <scope>NUCLEOTIDE SEQUENCE</scope>
    <source>
        <strain evidence="2">IBT 16125</strain>
    </source>
</reference>
<dbReference type="GO" id="GO:0016758">
    <property type="term" value="F:hexosyltransferase activity"/>
    <property type="evidence" value="ECO:0007669"/>
    <property type="project" value="InterPro"/>
</dbReference>
<dbReference type="InterPro" id="IPR004276">
    <property type="entry name" value="GlycoTrans_28_N"/>
</dbReference>
<dbReference type="EMBL" id="JAPVEA010000007">
    <property type="protein sequence ID" value="KAJ5443844.1"/>
    <property type="molecule type" value="Genomic_DNA"/>
</dbReference>
<sequence>MEEETCPIGLNIVIQVVGSRGDIQPFIVIGKALKQYGHRVRLATHLTFRNPVKENGLDFFDIGEHPAEIITFIVENTGLLPQFKTIRSGVVNRRRRDMGDIIYGYGTQLHQIPDILVNGVVGSRERLFVAGAIIANTPSFAYIHYAEKLRISLTIMFTIFRMPWSPTQAFPHPLASIRKYNTNPTVVNAVSYAFVDMIHWQGLGDIINRFRRKTLKLDTLDAAQAQGMI</sequence>
<evidence type="ECO:0000313" key="3">
    <source>
        <dbReference type="Proteomes" id="UP001213681"/>
    </source>
</evidence>
<protein>
    <recommendedName>
        <fullName evidence="1">Glycosyltransferase family 28 N-terminal domain-containing protein</fullName>
    </recommendedName>
</protein>
<accession>A0AAD6G0J4</accession>
<gene>
    <name evidence="2" type="ORF">N7458_007716</name>
</gene>
<dbReference type="Gene3D" id="3.40.50.2000">
    <property type="entry name" value="Glycogen Phosphorylase B"/>
    <property type="match status" value="1"/>
</dbReference>
<dbReference type="AlphaFoldDB" id="A0AAD6G0J4"/>
<reference evidence="2" key="2">
    <citation type="journal article" date="2023" name="IMA Fungus">
        <title>Comparative genomic study of the Penicillium genus elucidates a diverse pangenome and 15 lateral gene transfer events.</title>
        <authorList>
            <person name="Petersen C."/>
            <person name="Sorensen T."/>
            <person name="Nielsen M.R."/>
            <person name="Sondergaard T.E."/>
            <person name="Sorensen J.L."/>
            <person name="Fitzpatrick D.A."/>
            <person name="Frisvad J.C."/>
            <person name="Nielsen K.L."/>
        </authorList>
    </citation>
    <scope>NUCLEOTIDE SEQUENCE</scope>
    <source>
        <strain evidence="2">IBT 16125</strain>
    </source>
</reference>
<comment type="caution">
    <text evidence="2">The sequence shown here is derived from an EMBL/GenBank/DDBJ whole genome shotgun (WGS) entry which is preliminary data.</text>
</comment>
<evidence type="ECO:0000259" key="1">
    <source>
        <dbReference type="Pfam" id="PF03033"/>
    </source>
</evidence>